<dbReference type="EMBL" id="PPTY01000025">
    <property type="protein sequence ID" value="RDB83310.1"/>
    <property type="molecule type" value="Genomic_DNA"/>
</dbReference>
<evidence type="ECO:0000256" key="5">
    <source>
        <dbReference type="ARBA" id="ARBA00022982"/>
    </source>
</evidence>
<dbReference type="Proteomes" id="UP000436429">
    <property type="component" value="Unassembled WGS sequence"/>
</dbReference>
<evidence type="ECO:0000313" key="11">
    <source>
        <dbReference type="EMBL" id="RDC35913.1"/>
    </source>
</evidence>
<dbReference type="GO" id="GO:0046872">
    <property type="term" value="F:metal ion binding"/>
    <property type="evidence" value="ECO:0007669"/>
    <property type="project" value="UniProtKB-KW"/>
</dbReference>
<keyword evidence="3" id="KW-0349">Heme</keyword>
<dbReference type="Pfam" id="PF14537">
    <property type="entry name" value="Cytochrom_c3_2"/>
    <property type="match status" value="1"/>
</dbReference>
<dbReference type="EMBL" id="PPTX01000013">
    <property type="protein sequence ID" value="RDB79001.1"/>
    <property type="molecule type" value="Genomic_DNA"/>
</dbReference>
<dbReference type="GeneID" id="69512152"/>
<evidence type="ECO:0000256" key="6">
    <source>
        <dbReference type="ARBA" id="ARBA00023004"/>
    </source>
</evidence>
<dbReference type="SUPFAM" id="SSF48695">
    <property type="entry name" value="Multiheme cytochromes"/>
    <property type="match status" value="1"/>
</dbReference>
<evidence type="ECO:0000313" key="12">
    <source>
        <dbReference type="EMBL" id="TNU90547.1"/>
    </source>
</evidence>
<evidence type="ECO:0000256" key="4">
    <source>
        <dbReference type="ARBA" id="ARBA00022723"/>
    </source>
</evidence>
<comment type="subcellular location">
    <subcellularLocation>
        <location evidence="1">Cell envelope</location>
    </subcellularLocation>
</comment>
<proteinExistence type="predicted"/>
<dbReference type="Proteomes" id="UP000253857">
    <property type="component" value="Unassembled WGS sequence"/>
</dbReference>
<dbReference type="EMBL" id="VEVP01000017">
    <property type="protein sequence ID" value="TNU90547.1"/>
    <property type="molecule type" value="Genomic_DNA"/>
</dbReference>
<evidence type="ECO:0000313" key="14">
    <source>
        <dbReference type="Proteomes" id="UP000253857"/>
    </source>
</evidence>
<dbReference type="Proteomes" id="UP000253915">
    <property type="component" value="Unassembled WGS sequence"/>
</dbReference>
<dbReference type="InterPro" id="IPR036280">
    <property type="entry name" value="Multihaem_cyt_sf"/>
</dbReference>
<dbReference type="Gene3D" id="1.10.1130.10">
    <property type="entry name" value="Flavocytochrome C3, Chain A"/>
    <property type="match status" value="1"/>
</dbReference>
<dbReference type="Proteomes" id="UP000253752">
    <property type="component" value="Unassembled WGS sequence"/>
</dbReference>
<reference evidence="8 17" key="4">
    <citation type="submission" date="2019-11" db="EMBL/GenBank/DDBJ databases">
        <title>Whole genome shotgun sequencing (WGS) data from Adlercreutzia equolifaciens ResAG-91, Eggerthella lenta MRI-F36, MRI-F37, MRI-F40, ResAG-49, ResAG-88, ResAG-121, ResAG-145, and Gordonibacter sp. ResAG-5, ResAG-26, ResAG-43, ResAG-50, ResAG-59.</title>
        <authorList>
            <person name="Stoll D.A."/>
            <person name="Danylec N."/>
            <person name="Franz C.M.A.P."/>
            <person name="Huch M."/>
        </authorList>
    </citation>
    <scope>NUCLEOTIDE SEQUENCE [LARGE SCALE GENOMIC DNA]</scope>
    <source>
        <strain evidence="8 17">ResAG-88</strain>
    </source>
</reference>
<name>A0A369NEI7_EGGLN</name>
<reference evidence="12 16" key="1">
    <citation type="journal article" date="2005" name="Appl. Environ. Microbiol.">
        <title>Intestinal bacterial communities that produce active estrogen-like compounds enterodiol and enterolactone in humans.</title>
        <authorList>
            <person name="Clavel T."/>
            <person name="Henderson G."/>
            <person name="Alpert C.A."/>
            <person name="Philippe C."/>
            <person name="Rigottier-Gois L."/>
            <person name="Dore J."/>
            <person name="Blaut M."/>
        </authorList>
    </citation>
    <scope>NUCLEOTIDE SEQUENCE [LARGE SCALE GENOMIC DNA]</scope>
    <source>
        <strain evidence="12 16">SECO-MT75m2</strain>
    </source>
</reference>
<evidence type="ECO:0000313" key="10">
    <source>
        <dbReference type="EMBL" id="RDB83310.1"/>
    </source>
</evidence>
<gene>
    <name evidence="11" type="ORF">C1853_12300</name>
    <name evidence="10" type="ORF">C1871_11930</name>
    <name evidence="9" type="ORF">C1872_09200</name>
    <name evidence="12" type="ORF">FIC87_08500</name>
    <name evidence="8" type="ORF">GO726_06225</name>
</gene>
<dbReference type="RefSeq" id="WP_009609084.1">
    <property type="nucleotide sequence ID" value="NZ_AP025575.1"/>
</dbReference>
<dbReference type="GO" id="GO:0030313">
    <property type="term" value="C:cell envelope"/>
    <property type="evidence" value="ECO:0007669"/>
    <property type="project" value="UniProtKB-SubCell"/>
</dbReference>
<dbReference type="AlphaFoldDB" id="A0A369NEI7"/>
<keyword evidence="5" id="KW-0249">Electron transport</keyword>
<dbReference type="Proteomes" id="UP000312594">
    <property type="component" value="Unassembled WGS sequence"/>
</dbReference>
<evidence type="ECO:0000313" key="15">
    <source>
        <dbReference type="Proteomes" id="UP000253915"/>
    </source>
</evidence>
<evidence type="ECO:0000313" key="9">
    <source>
        <dbReference type="EMBL" id="RDB79001.1"/>
    </source>
</evidence>
<reference evidence="12" key="3">
    <citation type="submission" date="2019-06" db="EMBL/GenBank/DDBJ databases">
        <authorList>
            <person name="Bisanz J.E."/>
            <person name="Turnbaugh P.J."/>
        </authorList>
    </citation>
    <scope>NUCLEOTIDE SEQUENCE</scope>
    <source>
        <strain evidence="12">SECO-MT75m2</strain>
    </source>
</reference>
<evidence type="ECO:0000313" key="17">
    <source>
        <dbReference type="Proteomes" id="UP000436429"/>
    </source>
</evidence>
<accession>A0A369NEI7</accession>
<sequence length="122" mass="13094">MSRSTLRLDIMIALVAVALVAVFAIAGCAPQQADSGSSEGTKTQTVSSEAGAYVSDEQCLSCHGGSYEALAERTADLGDWNPHDSLHGGYNACVNCHEKDKEITFNYCENCHVYAPDEEVLY</sequence>
<evidence type="ECO:0000313" key="16">
    <source>
        <dbReference type="Proteomes" id="UP000312594"/>
    </source>
</evidence>
<comment type="caution">
    <text evidence="8">The sequence shown here is derived from an EMBL/GenBank/DDBJ whole genome shotgun (WGS) entry which is preliminary data.</text>
</comment>
<dbReference type="PROSITE" id="PS51257">
    <property type="entry name" value="PROKAR_LIPOPROTEIN"/>
    <property type="match status" value="1"/>
</dbReference>
<keyword evidence="2" id="KW-0813">Transport</keyword>
<reference evidence="13 14" key="2">
    <citation type="journal article" date="2018" name="Elife">
        <title>Discovery and characterization of a prevalent human gut bacterial enzyme sufficient for the inactivation of a family of plant toxins.</title>
        <authorList>
            <person name="Koppel N."/>
            <person name="Bisanz J.E."/>
            <person name="Pandelia M.E."/>
            <person name="Turnbaugh P.J."/>
            <person name="Balskus E.P."/>
        </authorList>
    </citation>
    <scope>NUCLEOTIDE SEQUENCE [LARGE SCALE GENOMIC DNA]</scope>
    <source>
        <strain evidence="11 15">16A</strain>
        <strain evidence="10 14">FAA1-1-60AUCSF</strain>
        <strain evidence="9 13">MR1 #12</strain>
    </source>
</reference>
<keyword evidence="4" id="KW-0479">Metal-binding</keyword>
<feature type="domain" description="Tetrahaem cytochrome" evidence="7">
    <location>
        <begin position="49"/>
        <end position="112"/>
    </location>
</feature>
<evidence type="ECO:0000256" key="3">
    <source>
        <dbReference type="ARBA" id="ARBA00022617"/>
    </source>
</evidence>
<evidence type="ECO:0000256" key="2">
    <source>
        <dbReference type="ARBA" id="ARBA00022448"/>
    </source>
</evidence>
<dbReference type="EMBL" id="WPOM01000009">
    <property type="protein sequence ID" value="MVN32764.1"/>
    <property type="molecule type" value="Genomic_DNA"/>
</dbReference>
<dbReference type="InterPro" id="IPR012286">
    <property type="entry name" value="Tetrahaem_cytochrome"/>
</dbReference>
<keyword evidence="6" id="KW-0408">Iron</keyword>
<evidence type="ECO:0000256" key="1">
    <source>
        <dbReference type="ARBA" id="ARBA00004196"/>
    </source>
</evidence>
<evidence type="ECO:0000313" key="8">
    <source>
        <dbReference type="EMBL" id="MVN32764.1"/>
    </source>
</evidence>
<evidence type="ECO:0000313" key="13">
    <source>
        <dbReference type="Proteomes" id="UP000253752"/>
    </source>
</evidence>
<organism evidence="8 17">
    <name type="scientific">Eggerthella lenta</name>
    <name type="common">Eubacterium lentum</name>
    <dbReference type="NCBI Taxonomy" id="84112"/>
    <lineage>
        <taxon>Bacteria</taxon>
        <taxon>Bacillati</taxon>
        <taxon>Actinomycetota</taxon>
        <taxon>Coriobacteriia</taxon>
        <taxon>Eggerthellales</taxon>
        <taxon>Eggerthellaceae</taxon>
        <taxon>Eggerthella</taxon>
    </lineage>
</organism>
<dbReference type="EMBL" id="PPUQ01000020">
    <property type="protein sequence ID" value="RDC35913.1"/>
    <property type="molecule type" value="Genomic_DNA"/>
</dbReference>
<protein>
    <recommendedName>
        <fullName evidence="7">Tetrahaem cytochrome domain-containing protein</fullName>
    </recommendedName>
</protein>
<evidence type="ECO:0000259" key="7">
    <source>
        <dbReference type="Pfam" id="PF14537"/>
    </source>
</evidence>